<keyword evidence="3" id="KW-1185">Reference proteome</keyword>
<evidence type="ECO:0000256" key="1">
    <source>
        <dbReference type="SAM" id="MobiDB-lite"/>
    </source>
</evidence>
<evidence type="ECO:0000313" key="3">
    <source>
        <dbReference type="Proteomes" id="UP000662074"/>
    </source>
</evidence>
<feature type="compositionally biased region" description="Pro residues" evidence="1">
    <location>
        <begin position="270"/>
        <end position="286"/>
    </location>
</feature>
<protein>
    <submittedName>
        <fullName evidence="2">Uncharacterized protein</fullName>
    </submittedName>
</protein>
<organism evidence="2 3">
    <name type="scientific">Mucilaginibacter galii</name>
    <dbReference type="NCBI Taxonomy" id="2005073"/>
    <lineage>
        <taxon>Bacteria</taxon>
        <taxon>Pseudomonadati</taxon>
        <taxon>Bacteroidota</taxon>
        <taxon>Sphingobacteriia</taxon>
        <taxon>Sphingobacteriales</taxon>
        <taxon>Sphingobacteriaceae</taxon>
        <taxon>Mucilaginibacter</taxon>
    </lineage>
</organism>
<dbReference type="AlphaFoldDB" id="A0A917J8W8"/>
<name>A0A917J8W8_9SPHI</name>
<feature type="region of interest" description="Disordered" evidence="1">
    <location>
        <begin position="231"/>
        <end position="287"/>
    </location>
</feature>
<comment type="caution">
    <text evidence="2">The sequence shown here is derived from an EMBL/GenBank/DDBJ whole genome shotgun (WGS) entry which is preliminary data.</text>
</comment>
<proteinExistence type="predicted"/>
<dbReference type="EMBL" id="BMDO01000003">
    <property type="protein sequence ID" value="GGI50307.1"/>
    <property type="molecule type" value="Genomic_DNA"/>
</dbReference>
<reference evidence="2" key="1">
    <citation type="journal article" date="2014" name="Int. J. Syst. Evol. Microbiol.">
        <title>Complete genome sequence of Corynebacterium casei LMG S-19264T (=DSM 44701T), isolated from a smear-ripened cheese.</title>
        <authorList>
            <consortium name="US DOE Joint Genome Institute (JGI-PGF)"/>
            <person name="Walter F."/>
            <person name="Albersmeier A."/>
            <person name="Kalinowski J."/>
            <person name="Ruckert C."/>
        </authorList>
    </citation>
    <scope>NUCLEOTIDE SEQUENCE</scope>
    <source>
        <strain evidence="2">CCM 8711</strain>
    </source>
</reference>
<gene>
    <name evidence="2" type="ORF">GCM10011425_15190</name>
</gene>
<evidence type="ECO:0000313" key="2">
    <source>
        <dbReference type="EMBL" id="GGI50307.1"/>
    </source>
</evidence>
<dbReference type="Proteomes" id="UP000662074">
    <property type="component" value="Unassembled WGS sequence"/>
</dbReference>
<feature type="compositionally biased region" description="Low complexity" evidence="1">
    <location>
        <begin position="240"/>
        <end position="255"/>
    </location>
</feature>
<reference evidence="2" key="2">
    <citation type="submission" date="2020-09" db="EMBL/GenBank/DDBJ databases">
        <authorList>
            <person name="Sun Q."/>
            <person name="Sedlacek I."/>
        </authorList>
    </citation>
    <scope>NUCLEOTIDE SEQUENCE</scope>
    <source>
        <strain evidence="2">CCM 8711</strain>
    </source>
</reference>
<accession>A0A917J8W8</accession>
<dbReference type="RefSeq" id="WP_415783230.1">
    <property type="nucleotide sequence ID" value="NZ_CBCSDW010000002.1"/>
</dbReference>
<sequence>MTSEEQLNSPEVSAARSWYESTYPQKTGGNFTTLSTTTTSDPVDLTQRIRPDWPKGLSYHRLNNDVVEIPIDASSKFSYSLTMGDDRSRTVYNKAYSRSSFLLFKKGSGYEAFIMIIIADSSYIKNDPGKLANNTYRKHDADFSGVVIYSTPKGKFICSYGYKSGQLLPYGKPAPDNALKEASVNGSSHETQEIERDPLTVTCTYYYVDHYINDVFVNREFLYRECITSGSDGSGGTGGTSPTTTPECPPITGTGMAAKYQVLGGRDPIGEPPPPDPGDGGFPPPVTTNSNCIVKVADTTRVDTTQAFKDPCLEKLKLAANAQNATIASQNNALLQKALASEPFEYGTEHNLTSWPNGSYMNLPLRTNNLPNSYTSRFTWDSVNGYTLGFTHYHPRGTAFSPGDVYTMVKSLTSSTLQAAGSAAVKYYKDNATII</sequence>